<evidence type="ECO:0000256" key="1">
    <source>
        <dbReference type="ARBA" id="ARBA00005234"/>
    </source>
</evidence>
<dbReference type="InterPro" id="IPR051947">
    <property type="entry name" value="Sentrin-specific_protease"/>
</dbReference>
<feature type="compositionally biased region" description="Basic residues" evidence="6">
    <location>
        <begin position="281"/>
        <end position="294"/>
    </location>
</feature>
<sequence>MPRSTNNASDERRLFPTYGKSQNEVRITPGQTFNGSKSRAVQRHAFKPVDRISQRGLKDSGPVRASGASNTTHGRQNSPVSRHPLSSPTLHDDDNRVLKRMRRAPDQIIHLVDDDDVQVVVRSPKHNTSRARRSPSVVSVESAASKNDIVYDHQVPQSGYDKKHAKAFKKERQSRSPLQENQFSKPKKSYQDKEVPANHNVENQQHEVISEDDKFRPGSEASESLDELQRDFLTASKSRPILKKAIRTEFPMEEPPETDDSRVSRRNSPSDIPPTVFGISKKNHKKKKNKKEGKPHRHLFNVKFFRYGDIEFKDQDLRLSIDEKDNTIGLLEPFSHERIPIRRVSSVLRGSNGNSKVRFKLSMTEGSMNQSVDLEFRNDQEQARLCDILQRKGITTVSKEGPWMDKAFANIPKNEPRHLKRPNIETVETSSKATEEPRQDPVKRQKLSTSLQGDNGVQSGLKQPPRRLPISIETPYKRQEDGSVNIPVKKHIGFREQRETRSKVRQSLVDLIDDEPVSASDPVNGTLSGTLVYPREGRHKAEVHGSDIERLHDPAEFLNDNLITFYLRFLEHHLERNNPDVAKRVYFFNSYFFEILTKTANGKRGINYEGVQKWTRNVDLFSRDYVIVPINQEAHWYVAIICNLASLGKPKEKSVEPVSPPQSIPVSSLKQVEEIPETPPPERVDAREENTRESFASMNITESTSSSQQKGGHDSEDDWPEKEENQVSHPTKIRNDEPFGAIEMDTGKGNVDEGKNPKRKGPSLSVDQPTIVTFDSLGLSRQPAIKVLRTYLIEEAVSKRSLNLDPKDIKGMTAKEIPLQPNFSDCGLYLLAYLEKFVQDPDTFMQRLLRKQMSAEGDWPALKSGLLRQRLRGFLLRLQQEQKDSATESLVDVQPISYLLGPSASKALETTDQPLNALPPAEAEVVPEPVLRARETCQDEDTAPNFDEIEVIRETQLSQLQNAESAPALQEVPTKTEPNTTQPYVEKKDTAKIIEEPKTPEPNPPALKTENSSLVIVSSPKSTRKGKKKHSSSEITQSPKHSKHKQTKSDLIWDEIGNFLAADDPVPKNNVVVEVPRVQVPGTPPPVGNAGKAIASPRQSKSKRKTN</sequence>
<keyword evidence="3" id="KW-0645">Protease</keyword>
<feature type="region of interest" description="Disordered" evidence="6">
    <location>
        <begin position="1"/>
        <end position="95"/>
    </location>
</feature>
<gene>
    <name evidence="8" type="ORF">BGW36DRAFT_289987</name>
</gene>
<feature type="compositionally biased region" description="Polar residues" evidence="6">
    <location>
        <begin position="447"/>
        <end position="461"/>
    </location>
</feature>
<name>A0AAD4KVS4_9EURO</name>
<dbReference type="GO" id="GO:0070139">
    <property type="term" value="F:SUMO-specific endopeptidase activity"/>
    <property type="evidence" value="ECO:0007669"/>
    <property type="project" value="TreeGrafter"/>
</dbReference>
<feature type="compositionally biased region" description="Low complexity" evidence="6">
    <location>
        <begin position="134"/>
        <end position="145"/>
    </location>
</feature>
<feature type="region of interest" description="Disordered" evidence="6">
    <location>
        <begin position="248"/>
        <end position="294"/>
    </location>
</feature>
<dbReference type="PROSITE" id="PS50600">
    <property type="entry name" value="ULP_PROTEASE"/>
    <property type="match status" value="1"/>
</dbReference>
<comment type="similarity">
    <text evidence="1">Belongs to the peptidase C48 family.</text>
</comment>
<feature type="region of interest" description="Disordered" evidence="6">
    <location>
        <begin position="120"/>
        <end position="226"/>
    </location>
</feature>
<feature type="compositionally biased region" description="Basic and acidic residues" evidence="6">
    <location>
        <begin position="985"/>
        <end position="999"/>
    </location>
</feature>
<protein>
    <recommendedName>
        <fullName evidence="7">Ubiquitin-like protease family profile domain-containing protein</fullName>
    </recommendedName>
</protein>
<evidence type="ECO:0000256" key="3">
    <source>
        <dbReference type="ARBA" id="ARBA00022670"/>
    </source>
</evidence>
<dbReference type="Pfam" id="PF02902">
    <property type="entry name" value="Peptidase_C48"/>
    <property type="match status" value="1"/>
</dbReference>
<dbReference type="RefSeq" id="XP_046075508.1">
    <property type="nucleotide sequence ID" value="XM_046210719.1"/>
</dbReference>
<evidence type="ECO:0000313" key="9">
    <source>
        <dbReference type="Proteomes" id="UP001201262"/>
    </source>
</evidence>
<dbReference type="InterPro" id="IPR003653">
    <property type="entry name" value="Peptidase_C48_C"/>
</dbReference>
<feature type="compositionally biased region" description="Polar residues" evidence="6">
    <location>
        <begin position="175"/>
        <end position="184"/>
    </location>
</feature>
<feature type="compositionally biased region" description="Basic and acidic residues" evidence="6">
    <location>
        <begin position="47"/>
        <end position="58"/>
    </location>
</feature>
<dbReference type="EMBL" id="JAJTJA010000003">
    <property type="protein sequence ID" value="KAH8702132.1"/>
    <property type="molecule type" value="Genomic_DNA"/>
</dbReference>
<organism evidence="8 9">
    <name type="scientific">Talaromyces proteolyticus</name>
    <dbReference type="NCBI Taxonomy" id="1131652"/>
    <lineage>
        <taxon>Eukaryota</taxon>
        <taxon>Fungi</taxon>
        <taxon>Dikarya</taxon>
        <taxon>Ascomycota</taxon>
        <taxon>Pezizomycotina</taxon>
        <taxon>Eurotiomycetes</taxon>
        <taxon>Eurotiomycetidae</taxon>
        <taxon>Eurotiales</taxon>
        <taxon>Trichocomaceae</taxon>
        <taxon>Talaromyces</taxon>
        <taxon>Talaromyces sect. Bacilispori</taxon>
    </lineage>
</organism>
<evidence type="ECO:0000313" key="8">
    <source>
        <dbReference type="EMBL" id="KAH8702132.1"/>
    </source>
</evidence>
<dbReference type="GO" id="GO:0006508">
    <property type="term" value="P:proteolysis"/>
    <property type="evidence" value="ECO:0007669"/>
    <property type="project" value="UniProtKB-KW"/>
</dbReference>
<dbReference type="PANTHER" id="PTHR46896">
    <property type="entry name" value="SENTRIN-SPECIFIC PROTEASE"/>
    <property type="match status" value="1"/>
</dbReference>
<feature type="compositionally biased region" description="Basic and acidic residues" evidence="6">
    <location>
        <begin position="433"/>
        <end position="443"/>
    </location>
</feature>
<accession>A0AAD4KVS4</accession>
<dbReference type="Gene3D" id="3.40.395.10">
    <property type="entry name" value="Adenoviral Proteinase, Chain A"/>
    <property type="match status" value="1"/>
</dbReference>
<evidence type="ECO:0000256" key="6">
    <source>
        <dbReference type="SAM" id="MobiDB-lite"/>
    </source>
</evidence>
<dbReference type="GO" id="GO:0005737">
    <property type="term" value="C:cytoplasm"/>
    <property type="evidence" value="ECO:0007669"/>
    <property type="project" value="TreeGrafter"/>
</dbReference>
<feature type="compositionally biased region" description="Polar residues" evidence="6">
    <location>
        <begin position="693"/>
        <end position="710"/>
    </location>
</feature>
<dbReference type="AlphaFoldDB" id="A0AAD4KVS4"/>
<dbReference type="SUPFAM" id="SSF54001">
    <property type="entry name" value="Cysteine proteinases"/>
    <property type="match status" value="1"/>
</dbReference>
<feature type="compositionally biased region" description="Basic residues" evidence="6">
    <location>
        <begin position="123"/>
        <end position="133"/>
    </location>
</feature>
<evidence type="ECO:0000256" key="4">
    <source>
        <dbReference type="ARBA" id="ARBA00022786"/>
    </source>
</evidence>
<evidence type="ECO:0000256" key="2">
    <source>
        <dbReference type="ARBA" id="ARBA00022553"/>
    </source>
</evidence>
<evidence type="ECO:0000259" key="7">
    <source>
        <dbReference type="PROSITE" id="PS50600"/>
    </source>
</evidence>
<reference evidence="8" key="1">
    <citation type="submission" date="2021-12" db="EMBL/GenBank/DDBJ databases">
        <title>Convergent genome expansion in fungi linked to evolution of root-endophyte symbiosis.</title>
        <authorList>
            <consortium name="DOE Joint Genome Institute"/>
            <person name="Ke Y.-H."/>
            <person name="Bonito G."/>
            <person name="Liao H.-L."/>
            <person name="Looney B."/>
            <person name="Rojas-Flechas A."/>
            <person name="Nash J."/>
            <person name="Hameed K."/>
            <person name="Schadt C."/>
            <person name="Martin F."/>
            <person name="Crous P.W."/>
            <person name="Miettinen O."/>
            <person name="Magnuson J.K."/>
            <person name="Labbe J."/>
            <person name="Jacobson D."/>
            <person name="Doktycz M.J."/>
            <person name="Veneault-Fourrey C."/>
            <person name="Kuo A."/>
            <person name="Mondo S."/>
            <person name="Calhoun S."/>
            <person name="Riley R."/>
            <person name="Ohm R."/>
            <person name="LaButti K."/>
            <person name="Andreopoulos B."/>
            <person name="Pangilinan J."/>
            <person name="Nolan M."/>
            <person name="Tritt A."/>
            <person name="Clum A."/>
            <person name="Lipzen A."/>
            <person name="Daum C."/>
            <person name="Barry K."/>
            <person name="Grigoriev I.V."/>
            <person name="Vilgalys R."/>
        </authorList>
    </citation>
    <scope>NUCLEOTIDE SEQUENCE</scope>
    <source>
        <strain evidence="8">PMI_201</strain>
    </source>
</reference>
<comment type="caution">
    <text evidence="8">The sequence shown here is derived from an EMBL/GenBank/DDBJ whole genome shotgun (WGS) entry which is preliminary data.</text>
</comment>
<feature type="compositionally biased region" description="Basic and acidic residues" evidence="6">
    <location>
        <begin position="680"/>
        <end position="692"/>
    </location>
</feature>
<feature type="region of interest" description="Disordered" evidence="6">
    <location>
        <begin position="651"/>
        <end position="766"/>
    </location>
</feature>
<dbReference type="GO" id="GO:0016926">
    <property type="term" value="P:protein desumoylation"/>
    <property type="evidence" value="ECO:0007669"/>
    <property type="project" value="TreeGrafter"/>
</dbReference>
<evidence type="ECO:0000256" key="5">
    <source>
        <dbReference type="ARBA" id="ARBA00022801"/>
    </source>
</evidence>
<feature type="domain" description="Ubiquitin-like protease family profile" evidence="7">
    <location>
        <begin position="541"/>
        <end position="837"/>
    </location>
</feature>
<dbReference type="GO" id="GO:0005634">
    <property type="term" value="C:nucleus"/>
    <property type="evidence" value="ECO:0007669"/>
    <property type="project" value="TreeGrafter"/>
</dbReference>
<feature type="compositionally biased region" description="Polar residues" evidence="6">
    <location>
        <begin position="19"/>
        <end position="39"/>
    </location>
</feature>
<keyword evidence="5" id="KW-0378">Hydrolase</keyword>
<feature type="compositionally biased region" description="Polar residues" evidence="6">
    <location>
        <begin position="67"/>
        <end position="89"/>
    </location>
</feature>
<dbReference type="PANTHER" id="PTHR46896:SF3">
    <property type="entry name" value="FI06413P-RELATED"/>
    <property type="match status" value="1"/>
</dbReference>
<keyword evidence="4" id="KW-0833">Ubl conjugation pathway</keyword>
<feature type="compositionally biased region" description="Basic and acidic residues" evidence="6">
    <location>
        <begin position="204"/>
        <end position="217"/>
    </location>
</feature>
<proteinExistence type="inferred from homology"/>
<dbReference type="GeneID" id="70241006"/>
<feature type="region of interest" description="Disordered" evidence="6">
    <location>
        <begin position="1077"/>
        <end position="1107"/>
    </location>
</feature>
<dbReference type="Proteomes" id="UP001201262">
    <property type="component" value="Unassembled WGS sequence"/>
</dbReference>
<keyword evidence="2" id="KW-0597">Phosphoprotein</keyword>
<feature type="region of interest" description="Disordered" evidence="6">
    <location>
        <begin position="961"/>
        <end position="1049"/>
    </location>
</feature>
<feature type="region of interest" description="Disordered" evidence="6">
    <location>
        <begin position="412"/>
        <end position="467"/>
    </location>
</feature>
<keyword evidence="9" id="KW-1185">Reference proteome</keyword>
<feature type="compositionally biased region" description="Polar residues" evidence="6">
    <location>
        <begin position="1009"/>
        <end position="1021"/>
    </location>
</feature>
<dbReference type="InterPro" id="IPR038765">
    <property type="entry name" value="Papain-like_cys_pep_sf"/>
</dbReference>